<protein>
    <recommendedName>
        <fullName evidence="3">DUF1826 domain-containing protein</fullName>
    </recommendedName>
</protein>
<organism evidence="1 2">
    <name type="scientific">Prorocentrum cordatum</name>
    <dbReference type="NCBI Taxonomy" id="2364126"/>
    <lineage>
        <taxon>Eukaryota</taxon>
        <taxon>Sar</taxon>
        <taxon>Alveolata</taxon>
        <taxon>Dinophyceae</taxon>
        <taxon>Prorocentrales</taxon>
        <taxon>Prorocentraceae</taxon>
        <taxon>Prorocentrum</taxon>
    </lineage>
</organism>
<proteinExistence type="predicted"/>
<dbReference type="Pfam" id="PF08856">
    <property type="entry name" value="DUF1826"/>
    <property type="match status" value="1"/>
</dbReference>
<evidence type="ECO:0000313" key="1">
    <source>
        <dbReference type="EMBL" id="CAK0840874.1"/>
    </source>
</evidence>
<comment type="caution">
    <text evidence="1">The sequence shown here is derived from an EMBL/GenBank/DDBJ whole genome shotgun (WGS) entry which is preliminary data.</text>
</comment>
<dbReference type="InterPro" id="IPR014955">
    <property type="entry name" value="DUF1826"/>
</dbReference>
<sequence length="275" mass="28866">AAPAAVALWWPRGPRPPRPSRGGRCWRASCRAARRTSGALADEWQAFEHGGAEFDVKVAEPAGGHWAELLAAALPPALRGAPGGGALVERTLREAELVVETFRLAARASAPDAAPPQLRVRLASLQRPQCPRLHWDDVPLRAVAALTGPGTEVLPEEAVDRGALARLSERPLEEQVEYSPEAWNEAISRGPGPLRARLLQAPTGWVTLLKGSAWPGGAPLQGPAPGAMHRSPSGAAGARRVVVQVDLAEAVAPSVPGVAEVEFEDQPPAAVVGVQ</sequence>
<feature type="non-terminal residue" evidence="1">
    <location>
        <position position="275"/>
    </location>
</feature>
<evidence type="ECO:0008006" key="3">
    <source>
        <dbReference type="Google" id="ProtNLM"/>
    </source>
</evidence>
<evidence type="ECO:0000313" key="2">
    <source>
        <dbReference type="Proteomes" id="UP001189429"/>
    </source>
</evidence>
<dbReference type="EMBL" id="CAUYUJ010014407">
    <property type="protein sequence ID" value="CAK0840874.1"/>
    <property type="molecule type" value="Genomic_DNA"/>
</dbReference>
<name>A0ABN9T724_9DINO</name>
<accession>A0ABN9T724</accession>
<keyword evidence="2" id="KW-1185">Reference proteome</keyword>
<reference evidence="1" key="1">
    <citation type="submission" date="2023-10" db="EMBL/GenBank/DDBJ databases">
        <authorList>
            <person name="Chen Y."/>
            <person name="Shah S."/>
            <person name="Dougan E. K."/>
            <person name="Thang M."/>
            <person name="Chan C."/>
        </authorList>
    </citation>
    <scope>NUCLEOTIDE SEQUENCE [LARGE SCALE GENOMIC DNA]</scope>
</reference>
<dbReference type="Proteomes" id="UP001189429">
    <property type="component" value="Unassembled WGS sequence"/>
</dbReference>
<gene>
    <name evidence="1" type="ORF">PCOR1329_LOCUS36214</name>
</gene>
<feature type="non-terminal residue" evidence="1">
    <location>
        <position position="1"/>
    </location>
</feature>